<feature type="compositionally biased region" description="Basic residues" evidence="1">
    <location>
        <begin position="274"/>
        <end position="287"/>
    </location>
</feature>
<dbReference type="AlphaFoldDB" id="A0A9P7UKA6"/>
<evidence type="ECO:0000313" key="2">
    <source>
        <dbReference type="EMBL" id="KAG7086222.1"/>
    </source>
</evidence>
<proteinExistence type="predicted"/>
<dbReference type="EMBL" id="CM032190">
    <property type="protein sequence ID" value="KAG7086222.1"/>
    <property type="molecule type" value="Genomic_DNA"/>
</dbReference>
<dbReference type="OrthoDB" id="3270344at2759"/>
<feature type="region of interest" description="Disordered" evidence="1">
    <location>
        <begin position="614"/>
        <end position="734"/>
    </location>
</feature>
<protein>
    <submittedName>
        <fullName evidence="2">Uncharacterized protein</fullName>
    </submittedName>
</protein>
<name>A0A9P7UKA6_9AGAR</name>
<feature type="compositionally biased region" description="Pro residues" evidence="1">
    <location>
        <begin position="964"/>
        <end position="974"/>
    </location>
</feature>
<keyword evidence="3" id="KW-1185">Reference proteome</keyword>
<feature type="compositionally biased region" description="Low complexity" evidence="1">
    <location>
        <begin position="548"/>
        <end position="566"/>
    </location>
</feature>
<feature type="region of interest" description="Disordered" evidence="1">
    <location>
        <begin position="751"/>
        <end position="780"/>
    </location>
</feature>
<feature type="compositionally biased region" description="Polar residues" evidence="1">
    <location>
        <begin position="515"/>
        <end position="532"/>
    </location>
</feature>
<feature type="region of interest" description="Disordered" evidence="1">
    <location>
        <begin position="515"/>
        <end position="592"/>
    </location>
</feature>
<feature type="compositionally biased region" description="Basic residues" evidence="1">
    <location>
        <begin position="336"/>
        <end position="362"/>
    </location>
</feature>
<dbReference type="RefSeq" id="XP_043002693.1">
    <property type="nucleotide sequence ID" value="XM_043159095.1"/>
</dbReference>
<feature type="compositionally biased region" description="Low complexity" evidence="1">
    <location>
        <begin position="576"/>
        <end position="585"/>
    </location>
</feature>
<accession>A0A9P7UKA6</accession>
<dbReference type="Proteomes" id="UP001049176">
    <property type="component" value="Chromosome 10"/>
</dbReference>
<dbReference type="KEGG" id="more:E1B28_002189"/>
<comment type="caution">
    <text evidence="2">The sequence shown here is derived from an EMBL/GenBank/DDBJ whole genome shotgun (WGS) entry which is preliminary data.</text>
</comment>
<reference evidence="2" key="1">
    <citation type="journal article" date="2021" name="Genome Biol. Evol.">
        <title>The assembled and annotated genome of the fairy-ring fungus Marasmius oreades.</title>
        <authorList>
            <person name="Hiltunen M."/>
            <person name="Ament-Velasquez S.L."/>
            <person name="Johannesson H."/>
        </authorList>
    </citation>
    <scope>NUCLEOTIDE SEQUENCE</scope>
    <source>
        <strain evidence="2">03SP1</strain>
    </source>
</reference>
<feature type="region of interest" description="Disordered" evidence="1">
    <location>
        <begin position="853"/>
        <end position="927"/>
    </location>
</feature>
<evidence type="ECO:0000256" key="1">
    <source>
        <dbReference type="SAM" id="MobiDB-lite"/>
    </source>
</evidence>
<feature type="compositionally biased region" description="Acidic residues" evidence="1">
    <location>
        <begin position="900"/>
        <end position="910"/>
    </location>
</feature>
<feature type="region of interest" description="Disordered" evidence="1">
    <location>
        <begin position="79"/>
        <end position="156"/>
    </location>
</feature>
<feature type="compositionally biased region" description="Basic residues" evidence="1">
    <location>
        <begin position="859"/>
        <end position="873"/>
    </location>
</feature>
<feature type="compositionally biased region" description="Polar residues" evidence="1">
    <location>
        <begin position="640"/>
        <end position="649"/>
    </location>
</feature>
<feature type="region of interest" description="Disordered" evidence="1">
    <location>
        <begin position="1008"/>
        <end position="1080"/>
    </location>
</feature>
<gene>
    <name evidence="2" type="ORF">E1B28_002189</name>
</gene>
<feature type="compositionally biased region" description="Low complexity" evidence="1">
    <location>
        <begin position="143"/>
        <end position="152"/>
    </location>
</feature>
<dbReference type="GeneID" id="66071265"/>
<feature type="compositionally biased region" description="Basic and acidic residues" evidence="1">
    <location>
        <begin position="653"/>
        <end position="662"/>
    </location>
</feature>
<organism evidence="2 3">
    <name type="scientific">Marasmius oreades</name>
    <name type="common">fairy-ring Marasmius</name>
    <dbReference type="NCBI Taxonomy" id="181124"/>
    <lineage>
        <taxon>Eukaryota</taxon>
        <taxon>Fungi</taxon>
        <taxon>Dikarya</taxon>
        <taxon>Basidiomycota</taxon>
        <taxon>Agaricomycotina</taxon>
        <taxon>Agaricomycetes</taxon>
        <taxon>Agaricomycetidae</taxon>
        <taxon>Agaricales</taxon>
        <taxon>Marasmiineae</taxon>
        <taxon>Marasmiaceae</taxon>
        <taxon>Marasmius</taxon>
    </lineage>
</organism>
<feature type="region of interest" description="Disordered" evidence="1">
    <location>
        <begin position="266"/>
        <end position="402"/>
    </location>
</feature>
<feature type="compositionally biased region" description="Low complexity" evidence="1">
    <location>
        <begin position="687"/>
        <end position="699"/>
    </location>
</feature>
<feature type="compositionally biased region" description="Gly residues" evidence="1">
    <location>
        <begin position="619"/>
        <end position="630"/>
    </location>
</feature>
<feature type="region of interest" description="Disordered" evidence="1">
    <location>
        <begin position="945"/>
        <end position="986"/>
    </location>
</feature>
<evidence type="ECO:0000313" key="3">
    <source>
        <dbReference type="Proteomes" id="UP001049176"/>
    </source>
</evidence>
<sequence>MPVVFVVLPCFGNGTLRFYHRTPSYNSYISWPLHLRHSYHPLPFFVLFPSSLNDHYSQLPSVLWSRCLYVMEGLSEKIQPMHDVPGSPTPSPKMPMKTTSEPKLERESPPPPSKVTPKSTMSAQSENFNPRKRKSHPDESGEQSQQQQHSVQITEDDADMEGDVDAEGDEVNDGDGVDVVEKAASGSPSPPSLPRIDFRLPSVSVKIKRCSSPSGGDDVPPGSVSEYESGCIKCHACGTDVPFRNPETGQFNLDPWNKHRLNCASAAGSVSRPKPNHQMHHHSHLQNRSHAPEPHSISVPKDVCHIRHHDHHPSDSHKRLSTSISPPPHGPYQHPGHPHSHSQHPHPHPHQHQHQHQHHARHSFLPLAPSNGGEREPVIYTPESTASALAHPPPKRRRAKRTEEERIHYLKSDPYVAQFEAYRVLCASCDKWIRLRPNSTYCSIPWDAHRKSCLAKKISSKNTYALEERNSLFSKDPDVRKFDAERVLCSECDQWIGINSDDHLQAVQKWLAHKSSCQKVRPRNTQTGSGPPTLSPEAVPQAPPPSHARPSSQHQHSPHLSRSQLPSFPPHPPNGSPSVSHPHPSLTHRPPPASEILFWKETLMRRRALSVSGATPVVVGGGGGGGGVGSSGTVPVPVPQTHNDSSRPFSSPELERQRERRMATYSQSRPQGSLSPSPTPPVGGGSQSQSQSQTRHPSPGEGPGGSCVGVGVNDVKTSSGPGGTSEDNGNGEVRRIGASLSPRVPTVAAFSSAGVSGSGSGSGSLSTAAQESRRRNAEQRAATLRADPLIEEVEPNRVFCSLCQKWVQLRQDSSYCAYPWLQHRGKCLVRYKRRTQKAEEIAEFKRRREAMRIASSSSSRHHHESHHPYRHIVPHGPPSHRDRDYPAGLLTPPPYGDPGTYEDEDVDESGSEGSTPVSTASSDPVVEYYLNKRSDTLRVRRHDSEYHHHHHHHPYFSETGFQSVPPPPPPPPPSAVSSTKQRGGKHVPHVYRGMRIPNEGDVELAEVDPDTMGEGEGERNVNVVDGDGDVEMISGEKSSRRSARRPAMSRRNSGYPYDSRPGPQPPTSPPRRLYGGGGGRSTAQVVVPAISAYVPPQLADLDSPSGRKHFVFSSITYLFQTTYEATDDMSISSLLTYLNAAMPPDKHEDFDTAEVAKAVVASGDRGRYVLEGDLVRRL</sequence>